<evidence type="ECO:0000313" key="2">
    <source>
        <dbReference type="EMBL" id="HAB2093520.1"/>
    </source>
</evidence>
<protein>
    <submittedName>
        <fullName evidence="5">Uncharacterized protein</fullName>
    </submittedName>
</protein>
<reference evidence="5 6" key="3">
    <citation type="journal article" date="2019" name="Appl. Environ. Microbiol.">
        <title>Clinically Unreported Salmonellosis Outbreak Detected via Comparative Genomic Analysis of Municipal Wastewater Salmonella Isolates.</title>
        <authorList>
            <person name="Diemert S."/>
            <person name="Yan T."/>
        </authorList>
    </citation>
    <scope>NUCLEOTIDE SEQUENCE [LARGE SCALE GENOMIC DNA]</scope>
    <source>
        <strain evidence="5 6">HIY0301</strain>
    </source>
</reference>
<reference evidence="5" key="4">
    <citation type="submission" date="2019-07" db="EMBL/GenBank/DDBJ databases">
        <authorList>
            <person name="Diemert S.A."/>
            <person name="Yan T."/>
        </authorList>
    </citation>
    <scope>NUCLEOTIDE SEQUENCE</scope>
    <source>
        <strain evidence="5">HIY0301</strain>
    </source>
</reference>
<evidence type="ECO:0000313" key="4">
    <source>
        <dbReference type="EMBL" id="HAB4739343.1"/>
    </source>
</evidence>
<gene>
    <name evidence="1" type="ORF">CB635_04025</name>
    <name evidence="5" type="ORF">FG767_14635</name>
    <name evidence="3" type="ORF">GB207_17155</name>
    <name evidence="2" type="ORF">GBV87_00680</name>
    <name evidence="4" type="ORF">GBY88_20570</name>
</gene>
<proteinExistence type="predicted"/>
<accession>A0A4Z8XYE0</accession>
<comment type="caution">
    <text evidence="5">The sequence shown here is derived from an EMBL/GenBank/DDBJ whole genome shotgun (WGS) entry which is preliminary data.</text>
</comment>
<sequence length="69" mass="7742">MKLTNVKFISPFSCSRLRPAPTPVSLLFYLALYRPRFPAPPAVAKMVIFRAAMQETHSTIHTCILPLPS</sequence>
<reference evidence="1" key="2">
    <citation type="submission" date="2018-07" db="EMBL/GenBank/DDBJ databases">
        <authorList>
            <person name="Ashton P.M."/>
            <person name="Dallman T."/>
            <person name="Nair S."/>
            <person name="De Pinna E."/>
            <person name="Peters T."/>
            <person name="Grant K."/>
        </authorList>
    </citation>
    <scope>NUCLEOTIDE SEQUENCE</scope>
    <source>
        <strain evidence="1">348784</strain>
    </source>
</reference>
<reference evidence="2" key="1">
    <citation type="journal article" date="2018" name="Genome Biol.">
        <title>SKESA: strategic k-mer extension for scrupulous assemblies.</title>
        <authorList>
            <person name="Souvorov A."/>
            <person name="Agarwala R."/>
            <person name="Lipman D.J."/>
        </authorList>
    </citation>
    <scope>NUCLEOTIDE SEQUENCE</scope>
    <source>
        <strain evidence="2">Salmonella enterica</strain>
    </source>
</reference>
<evidence type="ECO:0000313" key="3">
    <source>
        <dbReference type="EMBL" id="HAB2218136.1"/>
    </source>
</evidence>
<dbReference type="Proteomes" id="UP000319840">
    <property type="component" value="Unassembled WGS sequence"/>
</dbReference>
<reference evidence="2" key="5">
    <citation type="submission" date="2019-10" db="EMBL/GenBank/DDBJ databases">
        <authorList>
            <consortium name="NCBI Pathogen Detection Project"/>
        </authorList>
    </citation>
    <scope>NUCLEOTIDE SEQUENCE</scope>
    <source>
        <strain evidence="2">Salmonella enterica</strain>
    </source>
</reference>
<dbReference type="EMBL" id="DAAGAC010000105">
    <property type="protein sequence ID" value="HAB2218136.1"/>
    <property type="molecule type" value="Genomic_DNA"/>
</dbReference>
<name>A0A4Z8XYE0_SALET</name>
<dbReference type="EMBL" id="AAMIUE010000003">
    <property type="protein sequence ID" value="EDH7888564.1"/>
    <property type="molecule type" value="Genomic_DNA"/>
</dbReference>
<evidence type="ECO:0000313" key="6">
    <source>
        <dbReference type="Proteomes" id="UP000319840"/>
    </source>
</evidence>
<evidence type="ECO:0000313" key="5">
    <source>
        <dbReference type="EMBL" id="TSE98750.1"/>
    </source>
</evidence>
<dbReference type="EMBL" id="DAAGVP010000091">
    <property type="protein sequence ID" value="HAB4739343.1"/>
    <property type="molecule type" value="Genomic_DNA"/>
</dbReference>
<organism evidence="5 6">
    <name type="scientific">Salmonella enterica subsp. enterica serovar Bareilly</name>
    <dbReference type="NCBI Taxonomy" id="58096"/>
    <lineage>
        <taxon>Bacteria</taxon>
        <taxon>Pseudomonadati</taxon>
        <taxon>Pseudomonadota</taxon>
        <taxon>Gammaproteobacteria</taxon>
        <taxon>Enterobacterales</taxon>
        <taxon>Enterobacteriaceae</taxon>
        <taxon>Salmonella</taxon>
    </lineage>
</organism>
<dbReference type="AlphaFoldDB" id="A0A4Z8XYE0"/>
<dbReference type="EMBL" id="VLQD01000010">
    <property type="protein sequence ID" value="TSE98750.1"/>
    <property type="molecule type" value="Genomic_DNA"/>
</dbReference>
<evidence type="ECO:0000313" key="1">
    <source>
        <dbReference type="EMBL" id="EDH7888564.1"/>
    </source>
</evidence>
<dbReference type="EMBL" id="DAAFZB010000001">
    <property type="protein sequence ID" value="HAB2093520.1"/>
    <property type="molecule type" value="Genomic_DNA"/>
</dbReference>